<proteinExistence type="predicted"/>
<protein>
    <submittedName>
        <fullName evidence="2">Uncharacterized protein</fullName>
    </submittedName>
</protein>
<name>A0AA88XHE6_PINIB</name>
<comment type="caution">
    <text evidence="2">The sequence shown here is derived from an EMBL/GenBank/DDBJ whole genome shotgun (WGS) entry which is preliminary data.</text>
</comment>
<accession>A0AA88XHE6</accession>
<dbReference type="EMBL" id="VSWD01000012">
    <property type="protein sequence ID" value="KAK3085223.1"/>
    <property type="molecule type" value="Genomic_DNA"/>
</dbReference>
<evidence type="ECO:0000313" key="3">
    <source>
        <dbReference type="Proteomes" id="UP001186944"/>
    </source>
</evidence>
<keyword evidence="3" id="KW-1185">Reference proteome</keyword>
<evidence type="ECO:0000256" key="1">
    <source>
        <dbReference type="SAM" id="MobiDB-lite"/>
    </source>
</evidence>
<gene>
    <name evidence="2" type="ORF">FSP39_000182</name>
</gene>
<dbReference type="Proteomes" id="UP001186944">
    <property type="component" value="Unassembled WGS sequence"/>
</dbReference>
<reference evidence="2" key="1">
    <citation type="submission" date="2019-08" db="EMBL/GenBank/DDBJ databases">
        <title>The improved chromosome-level genome for the pearl oyster Pinctada fucata martensii using PacBio sequencing and Hi-C.</title>
        <authorList>
            <person name="Zheng Z."/>
        </authorList>
    </citation>
    <scope>NUCLEOTIDE SEQUENCE</scope>
    <source>
        <strain evidence="2">ZZ-2019</strain>
        <tissue evidence="2">Adductor muscle</tissue>
    </source>
</reference>
<evidence type="ECO:0000313" key="2">
    <source>
        <dbReference type="EMBL" id="KAK3085223.1"/>
    </source>
</evidence>
<feature type="region of interest" description="Disordered" evidence="1">
    <location>
        <begin position="27"/>
        <end position="47"/>
    </location>
</feature>
<feature type="compositionally biased region" description="Basic and acidic residues" evidence="1">
    <location>
        <begin position="36"/>
        <end position="47"/>
    </location>
</feature>
<sequence>MVIVVVTVYYQYRKYVRRRRLQQYLNTPHTDPFESLQDHMEDQEGRS</sequence>
<dbReference type="AlphaFoldDB" id="A0AA88XHE6"/>
<organism evidence="2 3">
    <name type="scientific">Pinctada imbricata</name>
    <name type="common">Atlantic pearl-oyster</name>
    <name type="synonym">Pinctada martensii</name>
    <dbReference type="NCBI Taxonomy" id="66713"/>
    <lineage>
        <taxon>Eukaryota</taxon>
        <taxon>Metazoa</taxon>
        <taxon>Spiralia</taxon>
        <taxon>Lophotrochozoa</taxon>
        <taxon>Mollusca</taxon>
        <taxon>Bivalvia</taxon>
        <taxon>Autobranchia</taxon>
        <taxon>Pteriomorphia</taxon>
        <taxon>Pterioida</taxon>
        <taxon>Pterioidea</taxon>
        <taxon>Pteriidae</taxon>
        <taxon>Pinctada</taxon>
    </lineage>
</organism>